<dbReference type="Gene3D" id="1.10.10.10">
    <property type="entry name" value="Winged helix-like DNA-binding domain superfamily/Winged helix DNA-binding domain"/>
    <property type="match status" value="1"/>
</dbReference>
<evidence type="ECO:0000259" key="5">
    <source>
        <dbReference type="PROSITE" id="PS50931"/>
    </source>
</evidence>
<dbReference type="InterPro" id="IPR000847">
    <property type="entry name" value="LysR_HTH_N"/>
</dbReference>
<dbReference type="CDD" id="cd08414">
    <property type="entry name" value="PBP2_LTTR_aromatics_like"/>
    <property type="match status" value="1"/>
</dbReference>
<gene>
    <name evidence="6" type="ORF">B0O44_104113</name>
</gene>
<dbReference type="GO" id="GO:0003700">
    <property type="term" value="F:DNA-binding transcription factor activity"/>
    <property type="evidence" value="ECO:0007669"/>
    <property type="project" value="InterPro"/>
</dbReference>
<evidence type="ECO:0000313" key="7">
    <source>
        <dbReference type="Proteomes" id="UP000248198"/>
    </source>
</evidence>
<organism evidence="6 7">
    <name type="scientific">Pedobacter nutrimenti</name>
    <dbReference type="NCBI Taxonomy" id="1241337"/>
    <lineage>
        <taxon>Bacteria</taxon>
        <taxon>Pseudomonadati</taxon>
        <taxon>Bacteroidota</taxon>
        <taxon>Sphingobacteriia</taxon>
        <taxon>Sphingobacteriales</taxon>
        <taxon>Sphingobacteriaceae</taxon>
        <taxon>Pedobacter</taxon>
    </lineage>
</organism>
<evidence type="ECO:0000256" key="2">
    <source>
        <dbReference type="ARBA" id="ARBA00023015"/>
    </source>
</evidence>
<dbReference type="RefSeq" id="WP_110830698.1">
    <property type="nucleotide sequence ID" value="NZ_QKLU01000004.1"/>
</dbReference>
<keyword evidence="7" id="KW-1185">Reference proteome</keyword>
<feature type="domain" description="HTH lysR-type" evidence="5">
    <location>
        <begin position="1"/>
        <end position="58"/>
    </location>
</feature>
<dbReference type="PANTHER" id="PTHR30346">
    <property type="entry name" value="TRANSCRIPTIONAL DUAL REGULATOR HCAR-RELATED"/>
    <property type="match status" value="1"/>
</dbReference>
<dbReference type="Pfam" id="PF00126">
    <property type="entry name" value="HTH_1"/>
    <property type="match status" value="1"/>
</dbReference>
<dbReference type="PROSITE" id="PS50931">
    <property type="entry name" value="HTH_LYSR"/>
    <property type="match status" value="1"/>
</dbReference>
<dbReference type="Gene3D" id="3.40.190.10">
    <property type="entry name" value="Periplasmic binding protein-like II"/>
    <property type="match status" value="2"/>
</dbReference>
<dbReference type="Pfam" id="PF03466">
    <property type="entry name" value="LysR_substrate"/>
    <property type="match status" value="1"/>
</dbReference>
<dbReference type="EMBL" id="QKLU01000004">
    <property type="protein sequence ID" value="PYF73943.1"/>
    <property type="molecule type" value="Genomic_DNA"/>
</dbReference>
<dbReference type="FunFam" id="1.10.10.10:FF:000001">
    <property type="entry name" value="LysR family transcriptional regulator"/>
    <property type="match status" value="1"/>
</dbReference>
<dbReference type="InterPro" id="IPR036390">
    <property type="entry name" value="WH_DNA-bd_sf"/>
</dbReference>
<dbReference type="PRINTS" id="PR00039">
    <property type="entry name" value="HTHLYSR"/>
</dbReference>
<dbReference type="AlphaFoldDB" id="A0A318UCY2"/>
<dbReference type="SUPFAM" id="SSF46785">
    <property type="entry name" value="Winged helix' DNA-binding domain"/>
    <property type="match status" value="1"/>
</dbReference>
<dbReference type="GO" id="GO:0003677">
    <property type="term" value="F:DNA binding"/>
    <property type="evidence" value="ECO:0007669"/>
    <property type="project" value="UniProtKB-KW"/>
</dbReference>
<protein>
    <submittedName>
        <fullName evidence="6">DNA-binding transcriptional LysR family regulator</fullName>
    </submittedName>
</protein>
<evidence type="ECO:0000256" key="3">
    <source>
        <dbReference type="ARBA" id="ARBA00023125"/>
    </source>
</evidence>
<dbReference type="SUPFAM" id="SSF53850">
    <property type="entry name" value="Periplasmic binding protein-like II"/>
    <property type="match status" value="1"/>
</dbReference>
<dbReference type="Proteomes" id="UP000248198">
    <property type="component" value="Unassembled WGS sequence"/>
</dbReference>
<dbReference type="InterPro" id="IPR005119">
    <property type="entry name" value="LysR_subst-bd"/>
</dbReference>
<evidence type="ECO:0000313" key="6">
    <source>
        <dbReference type="EMBL" id="PYF73943.1"/>
    </source>
</evidence>
<dbReference type="InterPro" id="IPR036388">
    <property type="entry name" value="WH-like_DNA-bd_sf"/>
</dbReference>
<keyword evidence="3 6" id="KW-0238">DNA-binding</keyword>
<keyword evidence="4" id="KW-0804">Transcription</keyword>
<dbReference type="GO" id="GO:0032993">
    <property type="term" value="C:protein-DNA complex"/>
    <property type="evidence" value="ECO:0007669"/>
    <property type="project" value="TreeGrafter"/>
</dbReference>
<evidence type="ECO:0000256" key="1">
    <source>
        <dbReference type="ARBA" id="ARBA00009437"/>
    </source>
</evidence>
<dbReference type="OrthoDB" id="9803735at2"/>
<accession>A0A318UCY2</accession>
<keyword evidence="2" id="KW-0805">Transcription regulation</keyword>
<name>A0A318UCY2_9SPHI</name>
<comment type="caution">
    <text evidence="6">The sequence shown here is derived from an EMBL/GenBank/DDBJ whole genome shotgun (WGS) entry which is preliminary data.</text>
</comment>
<comment type="similarity">
    <text evidence="1">Belongs to the LysR transcriptional regulatory family.</text>
</comment>
<sequence>MELRHLLYFKMVAEELHFRNAARKLFISQPPLSRQIRELEEELGTPLFDRSGKRVILTPAGQYFKKETEEILTRLEESRNRIKQIPKNLCGEFKIGYISSTYHPVLMNTLKEMRNVFPFLSIKLYEVSSQQQIKALEEGKLDIGIIRAPVASVKLKIDTLYEDPFLVVLPEGKQEFRDLAALGNYLSSKAFIFFNKDYAPLYHQKLLEICSRLGFQPEISHEANTVHSILRLVESGAGISILPRSIKEHYPYLKLSYFELKSLPIRTEVVLAYGNTRQDQALDWFVREYNSHFTKKQG</sequence>
<proteinExistence type="inferred from homology"/>
<dbReference type="PANTHER" id="PTHR30346:SF17">
    <property type="entry name" value="LYSR FAMILY TRANSCRIPTIONAL REGULATOR"/>
    <property type="match status" value="1"/>
</dbReference>
<evidence type="ECO:0000256" key="4">
    <source>
        <dbReference type="ARBA" id="ARBA00023163"/>
    </source>
</evidence>
<reference evidence="6 7" key="1">
    <citation type="submission" date="2018-06" db="EMBL/GenBank/DDBJ databases">
        <title>Genomic Encyclopedia of Archaeal and Bacterial Type Strains, Phase II (KMG-II): from individual species to whole genera.</title>
        <authorList>
            <person name="Goeker M."/>
        </authorList>
    </citation>
    <scope>NUCLEOTIDE SEQUENCE [LARGE SCALE GENOMIC DNA]</scope>
    <source>
        <strain evidence="6 7">DSM 27372</strain>
    </source>
</reference>